<dbReference type="InterPro" id="IPR035985">
    <property type="entry name" value="Ubiquitin-activating_enz"/>
</dbReference>
<comment type="caution">
    <text evidence="2">The sequence shown here is derived from an EMBL/GenBank/DDBJ whole genome shotgun (WGS) entry which is preliminary data.</text>
</comment>
<dbReference type="Pfam" id="PF00581">
    <property type="entry name" value="Rhodanese"/>
    <property type="match status" value="1"/>
</dbReference>
<dbReference type="Gene3D" id="3.40.250.10">
    <property type="entry name" value="Rhodanese-like domain"/>
    <property type="match status" value="1"/>
</dbReference>
<dbReference type="GO" id="GO:0016779">
    <property type="term" value="F:nucleotidyltransferase activity"/>
    <property type="evidence" value="ECO:0007669"/>
    <property type="project" value="UniProtKB-KW"/>
</dbReference>
<keyword evidence="2" id="KW-0808">Transferase</keyword>
<reference evidence="3" key="1">
    <citation type="journal article" date="2019" name="Int. J. Syst. Evol. Microbiol.">
        <title>The Global Catalogue of Microorganisms (GCM) 10K type strain sequencing project: providing services to taxonomists for standard genome sequencing and annotation.</title>
        <authorList>
            <consortium name="The Broad Institute Genomics Platform"/>
            <consortium name="The Broad Institute Genome Sequencing Center for Infectious Disease"/>
            <person name="Wu L."/>
            <person name="Ma J."/>
        </authorList>
    </citation>
    <scope>NUCLEOTIDE SEQUENCE [LARGE SCALE GENOMIC DNA]</scope>
    <source>
        <strain evidence="3">KCTC 52416</strain>
    </source>
</reference>
<gene>
    <name evidence="2" type="ORF">ACFOET_12605</name>
</gene>
<dbReference type="SMART" id="SM00450">
    <property type="entry name" value="RHOD"/>
    <property type="match status" value="1"/>
</dbReference>
<organism evidence="2 3">
    <name type="scientific">Parapedobacter deserti</name>
    <dbReference type="NCBI Taxonomy" id="1912957"/>
    <lineage>
        <taxon>Bacteria</taxon>
        <taxon>Pseudomonadati</taxon>
        <taxon>Bacteroidota</taxon>
        <taxon>Sphingobacteriia</taxon>
        <taxon>Sphingobacteriales</taxon>
        <taxon>Sphingobacteriaceae</taxon>
        <taxon>Parapedobacter</taxon>
    </lineage>
</organism>
<sequence length="350" mass="38379">MTQQLTHTEARYFDRHLQLAGFGLEAQERLKAARVLVVGAGGLGCPVLQYLATAGAGNISVIDADTVSYHNLHRQVLFTPHDVGKNKATTAVRRLAAQQPFVQFTAYAERLSPANALLLVGTHDLVIDGTDNFETRYLVNDACVIQNVPFVSGAIDRYTGQVSVFNYQGGPTYRCLYPEPPGECGSCARDGVLNVLPGIIGTLMANEALKVLGGYGELLVGKLLLVDIRGNGYQQFSFSAVEENRHIQALQATYAREEADEVPIEAAHMAEPEVPSAGALLVDVREAWEYEEGHVDDHINIPIYQLPHRAAEWADNARPVLFYCTTGKRSRMAVEVARERGVTAYAKRLR</sequence>
<keyword evidence="3" id="KW-1185">Reference proteome</keyword>
<dbReference type="SUPFAM" id="SSF69572">
    <property type="entry name" value="Activating enzymes of the ubiquitin-like proteins"/>
    <property type="match status" value="1"/>
</dbReference>
<dbReference type="RefSeq" id="WP_379023128.1">
    <property type="nucleotide sequence ID" value="NZ_JBHRTA010000037.1"/>
</dbReference>
<dbReference type="PANTHER" id="PTHR10953:SF102">
    <property type="entry name" value="ADENYLYLTRANSFERASE AND SULFURTRANSFERASE MOCS3"/>
    <property type="match status" value="1"/>
</dbReference>
<dbReference type="InterPro" id="IPR000594">
    <property type="entry name" value="ThiF_NAD_FAD-bd"/>
</dbReference>
<feature type="domain" description="Rhodanese" evidence="1">
    <location>
        <begin position="275"/>
        <end position="345"/>
    </location>
</feature>
<dbReference type="Gene3D" id="3.40.50.720">
    <property type="entry name" value="NAD(P)-binding Rossmann-like Domain"/>
    <property type="match status" value="1"/>
</dbReference>
<dbReference type="Pfam" id="PF00899">
    <property type="entry name" value="ThiF"/>
    <property type="match status" value="1"/>
</dbReference>
<dbReference type="PANTHER" id="PTHR10953">
    <property type="entry name" value="UBIQUITIN-ACTIVATING ENZYME E1"/>
    <property type="match status" value="1"/>
</dbReference>
<dbReference type="InterPro" id="IPR001763">
    <property type="entry name" value="Rhodanese-like_dom"/>
</dbReference>
<dbReference type="PROSITE" id="PS50206">
    <property type="entry name" value="RHODANESE_3"/>
    <property type="match status" value="1"/>
</dbReference>
<dbReference type="InterPro" id="IPR045886">
    <property type="entry name" value="ThiF/MoeB/HesA"/>
</dbReference>
<dbReference type="CDD" id="cd00757">
    <property type="entry name" value="ThiF_MoeB_HesA_family"/>
    <property type="match status" value="1"/>
</dbReference>
<dbReference type="InterPro" id="IPR036873">
    <property type="entry name" value="Rhodanese-like_dom_sf"/>
</dbReference>
<evidence type="ECO:0000259" key="1">
    <source>
        <dbReference type="PROSITE" id="PS50206"/>
    </source>
</evidence>
<evidence type="ECO:0000313" key="3">
    <source>
        <dbReference type="Proteomes" id="UP001595526"/>
    </source>
</evidence>
<keyword evidence="2" id="KW-0548">Nucleotidyltransferase</keyword>
<dbReference type="EMBL" id="JBHRTA010000037">
    <property type="protein sequence ID" value="MFC3198457.1"/>
    <property type="molecule type" value="Genomic_DNA"/>
</dbReference>
<protein>
    <submittedName>
        <fullName evidence="2">ThiF family adenylyltransferase</fullName>
    </submittedName>
</protein>
<accession>A0ABV7JMZ9</accession>
<name>A0ABV7JMZ9_9SPHI</name>
<proteinExistence type="predicted"/>
<dbReference type="Proteomes" id="UP001595526">
    <property type="component" value="Unassembled WGS sequence"/>
</dbReference>
<evidence type="ECO:0000313" key="2">
    <source>
        <dbReference type="EMBL" id="MFC3198457.1"/>
    </source>
</evidence>
<dbReference type="CDD" id="cd00158">
    <property type="entry name" value="RHOD"/>
    <property type="match status" value="1"/>
</dbReference>